<dbReference type="InterPro" id="IPR007462">
    <property type="entry name" value="COV1-like"/>
</dbReference>
<dbReference type="EMBL" id="SZQL01000001">
    <property type="protein sequence ID" value="TKK71576.1"/>
    <property type="molecule type" value="Genomic_DNA"/>
</dbReference>
<protein>
    <submittedName>
        <fullName evidence="2">DUF502 domain-containing protein</fullName>
    </submittedName>
</protein>
<keyword evidence="3" id="KW-1185">Reference proteome</keyword>
<dbReference type="PANTHER" id="PTHR31876:SF26">
    <property type="entry name" value="PROTEIN LIKE COV 2"/>
    <property type="match status" value="1"/>
</dbReference>
<dbReference type="AlphaFoldDB" id="A0A4U3LBZ1"/>
<dbReference type="PANTHER" id="PTHR31876">
    <property type="entry name" value="COV-LIKE PROTEIN 1"/>
    <property type="match status" value="1"/>
</dbReference>
<dbReference type="Pfam" id="PF04367">
    <property type="entry name" value="DUF502"/>
    <property type="match status" value="1"/>
</dbReference>
<gene>
    <name evidence="2" type="ORF">FC093_00695</name>
</gene>
<reference evidence="2 3" key="1">
    <citation type="submission" date="2019-05" db="EMBL/GenBank/DDBJ databases">
        <title>Panacibacter sp. strain 17mud1-8 Genome sequencing and assembly.</title>
        <authorList>
            <person name="Chhetri G."/>
        </authorList>
    </citation>
    <scope>NUCLEOTIDE SEQUENCE [LARGE SCALE GENOMIC DNA]</scope>
    <source>
        <strain evidence="2 3">17mud1-8</strain>
    </source>
</reference>
<dbReference type="OrthoDB" id="9789516at2"/>
<dbReference type="RefSeq" id="WP_137259816.1">
    <property type="nucleotide sequence ID" value="NZ_SZQL01000001.1"/>
</dbReference>
<sequence>MKLKPRRTFSYIANKALQLFLQGLIVIVPIAVTVYAAVWLFTAIDSILPNIVRTLFPDHARFQEKIITIPGLNFIILILLIIFIGWISSLFFISRLVAFFDRILEHTPGIKFIYTSVKDFLEAFAGNKKKFDKPVLVNVDGADVWRVGFITHEDAASFGLNDHAVVYVPHAYAVSGITYIVPKERIKLLTHTSSADAMKFTISGGVTEVEG</sequence>
<keyword evidence="1" id="KW-0472">Membrane</keyword>
<evidence type="ECO:0000313" key="2">
    <source>
        <dbReference type="EMBL" id="TKK71576.1"/>
    </source>
</evidence>
<keyword evidence="1" id="KW-0812">Transmembrane</keyword>
<name>A0A4U3LBZ1_9BACT</name>
<feature type="transmembrane region" description="Helical" evidence="1">
    <location>
        <begin position="20"/>
        <end position="41"/>
    </location>
</feature>
<dbReference type="Proteomes" id="UP000305848">
    <property type="component" value="Unassembled WGS sequence"/>
</dbReference>
<proteinExistence type="predicted"/>
<comment type="caution">
    <text evidence="2">The sequence shown here is derived from an EMBL/GenBank/DDBJ whole genome shotgun (WGS) entry which is preliminary data.</text>
</comment>
<keyword evidence="1" id="KW-1133">Transmembrane helix</keyword>
<feature type="transmembrane region" description="Helical" evidence="1">
    <location>
        <begin position="72"/>
        <end position="93"/>
    </location>
</feature>
<organism evidence="2 3">
    <name type="scientific">Ilyomonas limi</name>
    <dbReference type="NCBI Taxonomy" id="2575867"/>
    <lineage>
        <taxon>Bacteria</taxon>
        <taxon>Pseudomonadati</taxon>
        <taxon>Bacteroidota</taxon>
        <taxon>Chitinophagia</taxon>
        <taxon>Chitinophagales</taxon>
        <taxon>Chitinophagaceae</taxon>
        <taxon>Ilyomonas</taxon>
    </lineage>
</organism>
<evidence type="ECO:0000313" key="3">
    <source>
        <dbReference type="Proteomes" id="UP000305848"/>
    </source>
</evidence>
<accession>A0A4U3LBZ1</accession>
<evidence type="ECO:0000256" key="1">
    <source>
        <dbReference type="SAM" id="Phobius"/>
    </source>
</evidence>